<feature type="domain" description="Right handed beta helix" evidence="2">
    <location>
        <begin position="207"/>
        <end position="362"/>
    </location>
</feature>
<comment type="caution">
    <text evidence="3">The sequence shown here is derived from an EMBL/GenBank/DDBJ whole genome shotgun (WGS) entry which is preliminary data.</text>
</comment>
<dbReference type="InterPro" id="IPR012334">
    <property type="entry name" value="Pectin_lyas_fold"/>
</dbReference>
<evidence type="ECO:0000256" key="1">
    <source>
        <dbReference type="SAM" id="SignalP"/>
    </source>
</evidence>
<dbReference type="Gene3D" id="2.160.20.10">
    <property type="entry name" value="Single-stranded right-handed beta-helix, Pectin lyase-like"/>
    <property type="match status" value="1"/>
</dbReference>
<sequence>MKKSFKRLLVIMSITVIGFTFTVPAAAFADSASGSVTVTTAGELYAAMDDSSVTNITIPGGTTINLTRAIRVKSNKTINAAGATIVRNGTVMLNEPAAVDYKAFSNLTILGGIWKSTSSKGYNGTMIRLAHGNNITFDGCTVYTNYSGHGIELIACKNVNVRNCTLLGQGTCPKKGLEEQLQIDIATPKTAPGLKQYGSKYVNGQTCQNVYVTNCTITGARAVCANYASKEKKFKKKFHKNIQVKNCTLTGKTSEALALFNTRSAVVSGNKIYSKGKRTSSSYTVGCHVAMFGKAPSGIKKDKITITNNTIKGGRHAVLVYSHSSSKYGKVTVKKNKLYCKKGKKNALKISGAKKKSVSKNKLKKW</sequence>
<evidence type="ECO:0000259" key="2">
    <source>
        <dbReference type="Pfam" id="PF13229"/>
    </source>
</evidence>
<organism evidence="3 4">
    <name type="scientific">Anaerovorax odorimutans</name>
    <dbReference type="NCBI Taxonomy" id="109327"/>
    <lineage>
        <taxon>Bacteria</taxon>
        <taxon>Bacillati</taxon>
        <taxon>Bacillota</taxon>
        <taxon>Clostridia</taxon>
        <taxon>Peptostreptococcales</taxon>
        <taxon>Anaerovoracaceae</taxon>
        <taxon>Anaerovorax</taxon>
    </lineage>
</organism>
<evidence type="ECO:0000313" key="4">
    <source>
        <dbReference type="Proteomes" id="UP001524502"/>
    </source>
</evidence>
<keyword evidence="4" id="KW-1185">Reference proteome</keyword>
<protein>
    <submittedName>
        <fullName evidence="3">Right-handed parallel beta-helix repeat-containing protein</fullName>
    </submittedName>
</protein>
<dbReference type="InterPro" id="IPR006626">
    <property type="entry name" value="PbH1"/>
</dbReference>
<name>A0ABT1RJE8_9FIRM</name>
<proteinExistence type="predicted"/>
<gene>
    <name evidence="3" type="ORF">NE619_00920</name>
</gene>
<feature type="chain" id="PRO_5046900421" evidence="1">
    <location>
        <begin position="26"/>
        <end position="366"/>
    </location>
</feature>
<dbReference type="InterPro" id="IPR011050">
    <property type="entry name" value="Pectin_lyase_fold/virulence"/>
</dbReference>
<feature type="signal peptide" evidence="1">
    <location>
        <begin position="1"/>
        <end position="25"/>
    </location>
</feature>
<dbReference type="RefSeq" id="WP_256130490.1">
    <property type="nucleotide sequence ID" value="NZ_JANFXK010000001.1"/>
</dbReference>
<reference evidence="3 4" key="1">
    <citation type="submission" date="2022-06" db="EMBL/GenBank/DDBJ databases">
        <title>Isolation of gut microbiota from human fecal samples.</title>
        <authorList>
            <person name="Pamer E.G."/>
            <person name="Barat B."/>
            <person name="Waligurski E."/>
            <person name="Medina S."/>
            <person name="Paddock L."/>
            <person name="Mostad J."/>
        </authorList>
    </citation>
    <scope>NUCLEOTIDE SEQUENCE [LARGE SCALE GENOMIC DNA]</scope>
    <source>
        <strain evidence="3 4">SL.3.17</strain>
    </source>
</reference>
<evidence type="ECO:0000313" key="3">
    <source>
        <dbReference type="EMBL" id="MCQ4635293.1"/>
    </source>
</evidence>
<dbReference type="SUPFAM" id="SSF51126">
    <property type="entry name" value="Pectin lyase-like"/>
    <property type="match status" value="1"/>
</dbReference>
<dbReference type="EMBL" id="JANFXK010000001">
    <property type="protein sequence ID" value="MCQ4635293.1"/>
    <property type="molecule type" value="Genomic_DNA"/>
</dbReference>
<dbReference type="Pfam" id="PF13229">
    <property type="entry name" value="Beta_helix"/>
    <property type="match status" value="1"/>
</dbReference>
<dbReference type="InterPro" id="IPR039448">
    <property type="entry name" value="Beta_helix"/>
</dbReference>
<keyword evidence="1" id="KW-0732">Signal</keyword>
<dbReference type="SMART" id="SM00710">
    <property type="entry name" value="PbH1"/>
    <property type="match status" value="5"/>
</dbReference>
<dbReference type="Proteomes" id="UP001524502">
    <property type="component" value="Unassembled WGS sequence"/>
</dbReference>
<accession>A0ABT1RJE8</accession>